<dbReference type="SUPFAM" id="SSF52151">
    <property type="entry name" value="FabD/lysophospholipase-like"/>
    <property type="match status" value="1"/>
</dbReference>
<accession>A0A7W4K9S7</accession>
<evidence type="ECO:0000256" key="6">
    <source>
        <dbReference type="PIRNR" id="PIRNR000446"/>
    </source>
</evidence>
<organism evidence="9 10">
    <name type="scientific">Gluconacetobacter tumulisoli</name>
    <dbReference type="NCBI Taxonomy" id="1286189"/>
    <lineage>
        <taxon>Bacteria</taxon>
        <taxon>Pseudomonadati</taxon>
        <taxon>Pseudomonadota</taxon>
        <taxon>Alphaproteobacteria</taxon>
        <taxon>Acetobacterales</taxon>
        <taxon>Acetobacteraceae</taxon>
        <taxon>Gluconacetobacter</taxon>
    </lineage>
</organism>
<proteinExistence type="inferred from homology"/>
<evidence type="ECO:0000256" key="3">
    <source>
        <dbReference type="ARBA" id="ARBA00022679"/>
    </source>
</evidence>
<reference evidence="9 10" key="1">
    <citation type="submission" date="2020-04" db="EMBL/GenBank/DDBJ databases">
        <title>Description of novel Gluconacetobacter.</title>
        <authorList>
            <person name="Sombolestani A."/>
        </authorList>
    </citation>
    <scope>NUCLEOTIDE SEQUENCE [LARGE SCALE GENOMIC DNA]</scope>
    <source>
        <strain evidence="9 10">LMG 27802</strain>
    </source>
</reference>
<dbReference type="InterPro" id="IPR024925">
    <property type="entry name" value="Malonyl_CoA-ACP_transAc"/>
</dbReference>
<feature type="domain" description="Malonyl-CoA:ACP transacylase (MAT)" evidence="8">
    <location>
        <begin position="7"/>
        <end position="315"/>
    </location>
</feature>
<evidence type="ECO:0000259" key="8">
    <source>
        <dbReference type="SMART" id="SM00827"/>
    </source>
</evidence>
<dbReference type="AlphaFoldDB" id="A0A7W4K9S7"/>
<keyword evidence="4 6" id="KW-0012">Acyltransferase</keyword>
<dbReference type="Gene3D" id="3.40.366.10">
    <property type="entry name" value="Malonyl-Coenzyme A Acyl Carrier Protein, domain 2"/>
    <property type="match status" value="1"/>
</dbReference>
<evidence type="ECO:0000313" key="9">
    <source>
        <dbReference type="EMBL" id="MBB2202984.1"/>
    </source>
</evidence>
<dbReference type="GO" id="GO:0005829">
    <property type="term" value="C:cytosol"/>
    <property type="evidence" value="ECO:0007669"/>
    <property type="project" value="TreeGrafter"/>
</dbReference>
<dbReference type="Proteomes" id="UP000578030">
    <property type="component" value="Unassembled WGS sequence"/>
</dbReference>
<dbReference type="Pfam" id="PF00698">
    <property type="entry name" value="Acyl_transf_1"/>
    <property type="match status" value="1"/>
</dbReference>
<feature type="active site" evidence="7">
    <location>
        <position position="96"/>
    </location>
</feature>
<evidence type="ECO:0000256" key="1">
    <source>
        <dbReference type="ARBA" id="ARBA00013258"/>
    </source>
</evidence>
<dbReference type="NCBIfam" id="TIGR00128">
    <property type="entry name" value="fabD"/>
    <property type="match status" value="1"/>
</dbReference>
<dbReference type="GO" id="GO:0006633">
    <property type="term" value="P:fatty acid biosynthetic process"/>
    <property type="evidence" value="ECO:0007669"/>
    <property type="project" value="TreeGrafter"/>
</dbReference>
<feature type="active site" evidence="7">
    <location>
        <position position="214"/>
    </location>
</feature>
<comment type="catalytic activity">
    <reaction evidence="5 6">
        <text>holo-[ACP] + malonyl-CoA = malonyl-[ACP] + CoA</text>
        <dbReference type="Rhea" id="RHEA:41792"/>
        <dbReference type="Rhea" id="RHEA-COMP:9623"/>
        <dbReference type="Rhea" id="RHEA-COMP:9685"/>
        <dbReference type="ChEBI" id="CHEBI:57287"/>
        <dbReference type="ChEBI" id="CHEBI:57384"/>
        <dbReference type="ChEBI" id="CHEBI:64479"/>
        <dbReference type="ChEBI" id="CHEBI:78449"/>
        <dbReference type="EC" id="2.3.1.39"/>
    </reaction>
</comment>
<dbReference type="PANTHER" id="PTHR42681:SF1">
    <property type="entry name" value="MALONYL-COA-ACYL CARRIER PROTEIN TRANSACYLASE, MITOCHONDRIAL"/>
    <property type="match status" value="1"/>
</dbReference>
<dbReference type="InterPro" id="IPR016035">
    <property type="entry name" value="Acyl_Trfase/lysoPLipase"/>
</dbReference>
<dbReference type="EC" id="2.3.1.39" evidence="1 6"/>
<evidence type="ECO:0000256" key="2">
    <source>
        <dbReference type="ARBA" id="ARBA00018953"/>
    </source>
</evidence>
<dbReference type="SUPFAM" id="SSF55048">
    <property type="entry name" value="Probable ACP-binding domain of malonyl-CoA ACP transacylase"/>
    <property type="match status" value="1"/>
</dbReference>
<protein>
    <recommendedName>
        <fullName evidence="2 6">Malonyl CoA-acyl carrier protein transacylase</fullName>
        <ecNumber evidence="1 6">2.3.1.39</ecNumber>
    </recommendedName>
</protein>
<gene>
    <name evidence="9" type="primary">fabD</name>
    <name evidence="9" type="ORF">HLH28_15630</name>
</gene>
<comment type="similarity">
    <text evidence="6">Belongs to the fabD family.</text>
</comment>
<keyword evidence="3 6" id="KW-0808">Transferase</keyword>
<dbReference type="InterPro" id="IPR001227">
    <property type="entry name" value="Ac_transferase_dom_sf"/>
</dbReference>
<keyword evidence="10" id="KW-1185">Reference proteome</keyword>
<dbReference type="InterPro" id="IPR050858">
    <property type="entry name" value="Mal-CoA-ACP_Trans/PKS_FabD"/>
</dbReference>
<dbReference type="PANTHER" id="PTHR42681">
    <property type="entry name" value="MALONYL-COA-ACYL CARRIER PROTEIN TRANSACYLASE, MITOCHONDRIAL"/>
    <property type="match status" value="1"/>
</dbReference>
<comment type="caution">
    <text evidence="9">The sequence shown here is derived from an EMBL/GenBank/DDBJ whole genome shotgun (WGS) entry which is preliminary data.</text>
</comment>
<dbReference type="InterPro" id="IPR014043">
    <property type="entry name" value="Acyl_transferase_dom"/>
</dbReference>
<evidence type="ECO:0000313" key="10">
    <source>
        <dbReference type="Proteomes" id="UP000578030"/>
    </source>
</evidence>
<evidence type="ECO:0000256" key="7">
    <source>
        <dbReference type="PIRSR" id="PIRSR000446-1"/>
    </source>
</evidence>
<dbReference type="FunFam" id="3.30.70.250:FF:000001">
    <property type="entry name" value="Malonyl CoA-acyl carrier protein transacylase"/>
    <property type="match status" value="1"/>
</dbReference>
<name>A0A7W4K9S7_9PROT</name>
<evidence type="ECO:0000256" key="4">
    <source>
        <dbReference type="ARBA" id="ARBA00023315"/>
    </source>
</evidence>
<evidence type="ECO:0000256" key="5">
    <source>
        <dbReference type="ARBA" id="ARBA00048462"/>
    </source>
</evidence>
<dbReference type="GO" id="GO:0004314">
    <property type="term" value="F:[acyl-carrier-protein] S-malonyltransferase activity"/>
    <property type="evidence" value="ECO:0007669"/>
    <property type="project" value="UniProtKB-EC"/>
</dbReference>
<dbReference type="RefSeq" id="WP_182960880.1">
    <property type="nucleotide sequence ID" value="NZ_JABEQM010000016.1"/>
</dbReference>
<dbReference type="InterPro" id="IPR004410">
    <property type="entry name" value="Malonyl_CoA-ACP_transAc_FabD"/>
</dbReference>
<dbReference type="PIRSF" id="PIRSF000446">
    <property type="entry name" value="Mct"/>
    <property type="match status" value="1"/>
</dbReference>
<sequence>MSVHAFIFPGQGSQSVGMGRELAEAFAPAREVFEEVDDALGQRLSTLMFDGPMDELTRTENTQPALMAVSLAVLRVLEKEGGIDLKRTAALVAGHSLGEYSALAAAGAMGVAQTARLLRVRGEAMQKAVPAGEGGMAALIGVDLDQARDICAEAAILRVEGQPERTETIEVANDNGGGQIVISGRIAAVERAIGIARGRGVKRAVLLPVSAPFHCSLMAPAADAMAEALDRAGIAAPVVPVVANVSAAKVTDPQAIRDLLVRQVTGTVRWRESVEAMVAMGVDSFVELGAGKVLSGLVRRIDGTVATRSVGTPADIEAFLAAL</sequence>
<dbReference type="EMBL" id="JABEQM010000016">
    <property type="protein sequence ID" value="MBB2202984.1"/>
    <property type="molecule type" value="Genomic_DNA"/>
</dbReference>
<dbReference type="Gene3D" id="3.30.70.250">
    <property type="entry name" value="Malonyl-CoA ACP transacylase, ACP-binding"/>
    <property type="match status" value="1"/>
</dbReference>
<dbReference type="InterPro" id="IPR016036">
    <property type="entry name" value="Malonyl_transacylase_ACP-bd"/>
</dbReference>
<dbReference type="SMART" id="SM00827">
    <property type="entry name" value="PKS_AT"/>
    <property type="match status" value="1"/>
</dbReference>